<keyword evidence="1" id="KW-0732">Signal</keyword>
<dbReference type="InParanoid" id="Q01QX4"/>
<dbReference type="PROSITE" id="PS51257">
    <property type="entry name" value="PROKAR_LIPOPROTEIN"/>
    <property type="match status" value="1"/>
</dbReference>
<dbReference type="Gene3D" id="3.60.15.10">
    <property type="entry name" value="Ribonuclease Z/Hydroxyacylglutathione hydrolase-like"/>
    <property type="match status" value="1"/>
</dbReference>
<protein>
    <submittedName>
        <fullName evidence="2">Zn-dependent hydrolase of the beta-lactamase fold-like protein</fullName>
    </submittedName>
</protein>
<dbReference type="SUPFAM" id="SSF56281">
    <property type="entry name" value="Metallo-hydrolase/oxidoreductase"/>
    <property type="match status" value="1"/>
</dbReference>
<feature type="signal peptide" evidence="1">
    <location>
        <begin position="1"/>
        <end position="18"/>
    </location>
</feature>
<dbReference type="NCBIfam" id="TIGR03437">
    <property type="entry name" value="Soli_cterm"/>
    <property type="match status" value="1"/>
</dbReference>
<proteinExistence type="predicted"/>
<evidence type="ECO:0000313" key="2">
    <source>
        <dbReference type="EMBL" id="ABJ87946.1"/>
    </source>
</evidence>
<gene>
    <name evidence="2" type="ordered locus">Acid_7033</name>
</gene>
<accession>Q01QX4</accession>
<dbReference type="HOGENOM" id="CLU_590380_0_0_0"/>
<dbReference type="EMBL" id="CP000473">
    <property type="protein sequence ID" value="ABJ87946.1"/>
    <property type="molecule type" value="Genomic_DNA"/>
</dbReference>
<dbReference type="AlphaFoldDB" id="Q01QX4"/>
<dbReference type="eggNOG" id="COG2220">
    <property type="taxonomic scope" value="Bacteria"/>
</dbReference>
<dbReference type="InterPro" id="IPR036866">
    <property type="entry name" value="RibonucZ/Hydroxyglut_hydro"/>
</dbReference>
<dbReference type="GO" id="GO:0016787">
    <property type="term" value="F:hydrolase activity"/>
    <property type="evidence" value="ECO:0007669"/>
    <property type="project" value="UniProtKB-KW"/>
</dbReference>
<feature type="chain" id="PRO_5004162502" evidence="1">
    <location>
        <begin position="19"/>
        <end position="463"/>
    </location>
</feature>
<sequence length="463" mass="47047" precursor="true">MLVRPALLTLIAACCALAQDPNVSITWIGQSCFNVAIPGVTTVVTDPPVASVGYTLPPLNADVVTITHNHTDHNNSAGIGGKFTLVDGRPVTARQEVTAAGLKFVMIPGFHDNSNGAVRGPNTMMVWTQGGIKFAHLGDLGQDQLTAAQLADLAGVDVLFIAAGGFFTVTPERAAGYVNELKPRVAILMHYKTALGGPAQLAGLPASAAPFSPLRYKPATVVVNRATLPASTEVWAMQPVSDAAVANAASFEAGAPVAPGSVVSIFGKFTASQTVGAATYPLPRKLGETEVLIDGKAAPLYYASPGQVNFQLPAARAVGQGLAEVRVGGQPAGRAPVTVLANAAGIFGAVNQDGRVNSASAAARRGEVLHIFATGLGAASPAVEDGAAAPSQPLANGIVMPNVFLGGRQLAPLFNGLAPGLAGVWQIDVLIPADASTGPEIPLVVEHGTTSNTVTIAVVPAAQ</sequence>
<dbReference type="OrthoDB" id="9789133at2"/>
<dbReference type="Pfam" id="PF13483">
    <property type="entry name" value="Lactamase_B_3"/>
    <property type="match status" value="1"/>
</dbReference>
<dbReference type="PANTHER" id="PTHR39189:SF1">
    <property type="entry name" value="UPF0173 METAL-DEPENDENT HYDROLASE YTKL"/>
    <property type="match status" value="1"/>
</dbReference>
<organism evidence="2">
    <name type="scientific">Solibacter usitatus (strain Ellin6076)</name>
    <dbReference type="NCBI Taxonomy" id="234267"/>
    <lineage>
        <taxon>Bacteria</taxon>
        <taxon>Pseudomonadati</taxon>
        <taxon>Acidobacteriota</taxon>
        <taxon>Terriglobia</taxon>
        <taxon>Bryobacterales</taxon>
        <taxon>Solibacteraceae</taxon>
        <taxon>Candidatus Solibacter</taxon>
    </lineage>
</organism>
<dbReference type="STRING" id="234267.Acid_7033"/>
<dbReference type="PANTHER" id="PTHR39189">
    <property type="entry name" value="UPF0173 METAL-DEPENDENT HYDROLASE YTKL"/>
    <property type="match status" value="1"/>
</dbReference>
<dbReference type="InterPro" id="IPR017803">
    <property type="entry name" value="CHP03437_C"/>
</dbReference>
<name>Q01QX4_SOLUE</name>
<dbReference type="KEGG" id="sus:Acid_7033"/>
<evidence type="ECO:0000256" key="1">
    <source>
        <dbReference type="SAM" id="SignalP"/>
    </source>
</evidence>
<keyword evidence="2" id="KW-0378">Hydrolase</keyword>
<reference evidence="2" key="1">
    <citation type="submission" date="2006-10" db="EMBL/GenBank/DDBJ databases">
        <title>Complete sequence of Solibacter usitatus Ellin6076.</title>
        <authorList>
            <consortium name="US DOE Joint Genome Institute"/>
            <person name="Copeland A."/>
            <person name="Lucas S."/>
            <person name="Lapidus A."/>
            <person name="Barry K."/>
            <person name="Detter J.C."/>
            <person name="Glavina del Rio T."/>
            <person name="Hammon N."/>
            <person name="Israni S."/>
            <person name="Dalin E."/>
            <person name="Tice H."/>
            <person name="Pitluck S."/>
            <person name="Thompson L.S."/>
            <person name="Brettin T."/>
            <person name="Bruce D."/>
            <person name="Han C."/>
            <person name="Tapia R."/>
            <person name="Gilna P."/>
            <person name="Schmutz J."/>
            <person name="Larimer F."/>
            <person name="Land M."/>
            <person name="Hauser L."/>
            <person name="Kyrpides N."/>
            <person name="Mikhailova N."/>
            <person name="Janssen P.H."/>
            <person name="Kuske C.R."/>
            <person name="Richardson P."/>
        </authorList>
    </citation>
    <scope>NUCLEOTIDE SEQUENCE</scope>
    <source>
        <strain evidence="2">Ellin6076</strain>
    </source>
</reference>